<organismHost>
    <name type="scientific">Tupaia belangeri</name>
    <name type="common">Common tree shrew</name>
    <name type="synonym">Tupaia glis belangeri</name>
    <dbReference type="NCBI Taxonomy" id="37347"/>
</organismHost>
<accession>Q91TL7</accession>
<evidence type="ECO:0000313" key="2">
    <source>
        <dbReference type="EMBL" id="AAK57124.1"/>
    </source>
</evidence>
<protein>
    <submittedName>
        <fullName evidence="2">T78.1</fullName>
    </submittedName>
</protein>
<feature type="compositionally biased region" description="Low complexity" evidence="1">
    <location>
        <begin position="67"/>
        <end position="80"/>
    </location>
</feature>
<dbReference type="EMBL" id="AF281817">
    <property type="protein sequence ID" value="AAK57124.1"/>
    <property type="molecule type" value="Genomic_DNA"/>
</dbReference>
<dbReference type="Proteomes" id="UP000137095">
    <property type="component" value="Segment"/>
</dbReference>
<feature type="compositionally biased region" description="Basic and acidic residues" evidence="1">
    <location>
        <begin position="1"/>
        <end position="30"/>
    </location>
</feature>
<evidence type="ECO:0000313" key="3">
    <source>
        <dbReference type="Proteomes" id="UP000137095"/>
    </source>
</evidence>
<dbReference type="GeneID" id="921095"/>
<reference evidence="2 3" key="1">
    <citation type="journal article" date="2001" name="J. Virol.">
        <title>Analysis and characterization of the complete genome of tupaia (tree shrew) herpesvirus.</title>
        <authorList>
            <person name="Bahr U."/>
            <person name="Darai G."/>
        </authorList>
    </citation>
    <scope>NUCLEOTIDE SEQUENCE [LARGE SCALE GENOMIC DNA]</scope>
    <source>
        <strain evidence="2">2</strain>
    </source>
</reference>
<feature type="region of interest" description="Disordered" evidence="1">
    <location>
        <begin position="1"/>
        <end position="150"/>
    </location>
</feature>
<feature type="region of interest" description="Disordered" evidence="1">
    <location>
        <begin position="194"/>
        <end position="245"/>
    </location>
</feature>
<sequence length="245" mass="25630">MGRTESHPADLPDRVEPRPRDPADPRDPAQHGRLRQRRPEPQDPAALLAALVPLPADAAPRPPPPAAVRRAPGQPGVRTPRGGRRVPRPGDRVHPPRDGPADHAAPRPAPRRQLSLLPRHGGPPPLVPPGPFLHGAVGHGGGRAGRAGDLPATLVLPPDRGRQAAGVADGVPRTTDGTRSRAVSIFNRGLPHLHRHVIPQPSPAPVAAPPQSPRAARPTPGLRTHPGGRLSRAAGAPDARLSRPG</sequence>
<feature type="compositionally biased region" description="Basic and acidic residues" evidence="1">
    <location>
        <begin position="88"/>
        <end position="105"/>
    </location>
</feature>
<organism evidence="2 3">
    <name type="scientific">Tupaiid herpesvirus 1 (strain 1)</name>
    <name type="common">TuHV-1</name>
    <name type="synonym">Herpesvirus tupaia (strain 1)</name>
    <dbReference type="NCBI Taxonomy" id="10397"/>
    <lineage>
        <taxon>Viruses</taxon>
        <taxon>Duplodnaviria</taxon>
        <taxon>Heunggongvirae</taxon>
        <taxon>Peploviricota</taxon>
        <taxon>Herviviricetes</taxon>
        <taxon>Herpesvirales</taxon>
        <taxon>Orthoherpesviridae</taxon>
        <taxon>Betaherpesvirinae</taxon>
        <taxon>Quwivirus</taxon>
        <taxon>Quwivirus tupaiidbeta1</taxon>
    </lineage>
</organism>
<feature type="region of interest" description="Disordered" evidence="1">
    <location>
        <begin position="157"/>
        <end position="176"/>
    </location>
</feature>
<evidence type="ECO:0000256" key="1">
    <source>
        <dbReference type="SAM" id="MobiDB-lite"/>
    </source>
</evidence>
<feature type="compositionally biased region" description="Pro residues" evidence="1">
    <location>
        <begin position="200"/>
        <end position="212"/>
    </location>
</feature>
<name>Q91TL7_TUHV1</name>
<keyword evidence="3" id="KW-1185">Reference proteome</keyword>
<dbReference type="RefSeq" id="NP_116429.1">
    <property type="nucleotide sequence ID" value="NC_002794.1"/>
</dbReference>
<proteinExistence type="predicted"/>
<dbReference type="KEGG" id="vg:921095"/>
<feature type="compositionally biased region" description="Pro residues" evidence="1">
    <location>
        <begin position="121"/>
        <end position="131"/>
    </location>
</feature>
<feature type="compositionally biased region" description="Low complexity" evidence="1">
    <location>
        <begin position="43"/>
        <end position="59"/>
    </location>
</feature>